<sequence>MAFKNLDSPLYFRAALLAAQIERAGDYRHAAQTWSKAARYSRNPLNQVWSERRADFCLMQIEREKLKRSDDGPHVAKRYYHV</sequence>
<reference evidence="1" key="1">
    <citation type="submission" date="2024-06" db="EMBL/GenBank/DDBJ databases">
        <authorList>
            <person name="Coelho C."/>
            <person name="Bento M."/>
            <person name="Garcia E."/>
            <person name="Camelo A."/>
            <person name="Brandao I."/>
            <person name="Espirito Santo C."/>
            <person name="Trovao J."/>
            <person name="Verissimo A."/>
            <person name="Costa J."/>
            <person name="Tiago I."/>
        </authorList>
    </citation>
    <scope>NUCLEOTIDE SEQUENCE</scope>
    <source>
        <strain evidence="1">KWT182</strain>
    </source>
</reference>
<proteinExistence type="predicted"/>
<dbReference type="EMBL" id="CP157947">
    <property type="protein sequence ID" value="XBS70770.1"/>
    <property type="molecule type" value="Genomic_DNA"/>
</dbReference>
<protein>
    <submittedName>
        <fullName evidence="1">ANR family transcriptional regulator</fullName>
    </submittedName>
</protein>
<dbReference type="NCBIfam" id="NF033650">
    <property type="entry name" value="ANR_neg_reg"/>
    <property type="match status" value="1"/>
</dbReference>
<dbReference type="AlphaFoldDB" id="A0AAU7QCF1"/>
<evidence type="ECO:0000313" key="1">
    <source>
        <dbReference type="EMBL" id="XBS70770.1"/>
    </source>
</evidence>
<accession>A0AAU7QCF1</accession>
<gene>
    <name evidence="1" type="ORF">ABK905_06530</name>
</gene>
<organism evidence="1">
    <name type="scientific">Acerihabitans sp. KWT182</name>
    <dbReference type="NCBI Taxonomy" id="3157919"/>
    <lineage>
        <taxon>Bacteria</taxon>
        <taxon>Pseudomonadati</taxon>
        <taxon>Pseudomonadota</taxon>
        <taxon>Gammaproteobacteria</taxon>
        <taxon>Enterobacterales</taxon>
        <taxon>Pectobacteriaceae</taxon>
        <taxon>Acerihabitans</taxon>
    </lineage>
</organism>
<dbReference type="InterPro" id="IPR047666">
    <property type="entry name" value="ANR_neg_reg"/>
</dbReference>
<name>A0AAU7QCF1_9GAMM</name>